<comment type="caution">
    <text evidence="1">The sequence shown here is derived from an EMBL/GenBank/DDBJ whole genome shotgun (WGS) entry which is preliminary data.</text>
</comment>
<name>A0AAN9MX59_CANGL</name>
<evidence type="ECO:0000313" key="1">
    <source>
        <dbReference type="EMBL" id="KAK7362322.1"/>
    </source>
</evidence>
<evidence type="ECO:0000313" key="2">
    <source>
        <dbReference type="Proteomes" id="UP001367508"/>
    </source>
</evidence>
<dbReference type="Proteomes" id="UP001367508">
    <property type="component" value="Unassembled WGS sequence"/>
</dbReference>
<dbReference type="EMBL" id="JAYMYQ010000001">
    <property type="protein sequence ID" value="KAK7362322.1"/>
    <property type="molecule type" value="Genomic_DNA"/>
</dbReference>
<organism evidence="1 2">
    <name type="scientific">Canavalia gladiata</name>
    <name type="common">Sword bean</name>
    <name type="synonym">Dolichos gladiatus</name>
    <dbReference type="NCBI Taxonomy" id="3824"/>
    <lineage>
        <taxon>Eukaryota</taxon>
        <taxon>Viridiplantae</taxon>
        <taxon>Streptophyta</taxon>
        <taxon>Embryophyta</taxon>
        <taxon>Tracheophyta</taxon>
        <taxon>Spermatophyta</taxon>
        <taxon>Magnoliopsida</taxon>
        <taxon>eudicotyledons</taxon>
        <taxon>Gunneridae</taxon>
        <taxon>Pentapetalae</taxon>
        <taxon>rosids</taxon>
        <taxon>fabids</taxon>
        <taxon>Fabales</taxon>
        <taxon>Fabaceae</taxon>
        <taxon>Papilionoideae</taxon>
        <taxon>50 kb inversion clade</taxon>
        <taxon>NPAAA clade</taxon>
        <taxon>indigoferoid/millettioid clade</taxon>
        <taxon>Phaseoleae</taxon>
        <taxon>Canavalia</taxon>
    </lineage>
</organism>
<protein>
    <submittedName>
        <fullName evidence="1">Uncharacterized protein</fullName>
    </submittedName>
</protein>
<accession>A0AAN9MX59</accession>
<sequence>MMLKSFHTSFDTLTSPQFFPSTTLYIGPTWQLHLLAVSGSLSRHLPENAPLLIGPHVVKRRDNHMRKATSKDFINIVGPQQVIEASQTEASSHLPLSFVVPLYLIHTIGLLILSLPSKTHVLVPAVEVVIACDALLVRVRFLRLSWRSVLDSP</sequence>
<reference evidence="1 2" key="1">
    <citation type="submission" date="2024-01" db="EMBL/GenBank/DDBJ databases">
        <title>The genomes of 5 underutilized Papilionoideae crops provide insights into root nodulation and disease resistanc.</title>
        <authorList>
            <person name="Jiang F."/>
        </authorList>
    </citation>
    <scope>NUCLEOTIDE SEQUENCE [LARGE SCALE GENOMIC DNA]</scope>
    <source>
        <strain evidence="1">LVBAO_FW01</strain>
        <tissue evidence="1">Leaves</tissue>
    </source>
</reference>
<keyword evidence="2" id="KW-1185">Reference proteome</keyword>
<proteinExistence type="predicted"/>
<dbReference type="AlphaFoldDB" id="A0AAN9MX59"/>
<gene>
    <name evidence="1" type="ORF">VNO77_04432</name>
</gene>